<reference evidence="9" key="1">
    <citation type="submission" date="2019-01" db="EMBL/GenBank/DDBJ databases">
        <title>Gri0909 isolated from a small marine red alga.</title>
        <authorList>
            <person name="Kim J."/>
            <person name="Jeong S.E."/>
            <person name="Jeon C.O."/>
        </authorList>
    </citation>
    <scope>NUCLEOTIDE SEQUENCE [LARGE SCALE GENOMIC DNA]</scope>
    <source>
        <strain evidence="9">Gri0909</strain>
    </source>
</reference>
<feature type="domain" description="HTH gntR-type" evidence="7">
    <location>
        <begin position="13"/>
        <end position="81"/>
    </location>
</feature>
<comment type="caution">
    <text evidence="8">The sequence shown here is derived from an EMBL/GenBank/DDBJ whole genome shotgun (WGS) entry which is preliminary data.</text>
</comment>
<dbReference type="InterPro" id="IPR051446">
    <property type="entry name" value="HTH_trans_reg/aminotransferase"/>
</dbReference>
<dbReference type="InterPro" id="IPR000524">
    <property type="entry name" value="Tscrpt_reg_HTH_GntR"/>
</dbReference>
<evidence type="ECO:0000259" key="7">
    <source>
        <dbReference type="PROSITE" id="PS50949"/>
    </source>
</evidence>
<keyword evidence="3" id="KW-0805">Transcription regulation</keyword>
<dbReference type="Pfam" id="PF00155">
    <property type="entry name" value="Aminotran_1_2"/>
    <property type="match status" value="1"/>
</dbReference>
<evidence type="ECO:0000256" key="6">
    <source>
        <dbReference type="SAM" id="MobiDB-lite"/>
    </source>
</evidence>
<dbReference type="OrthoDB" id="9808770at2"/>
<dbReference type="Gene3D" id="1.10.10.10">
    <property type="entry name" value="Winged helix-like DNA-binding domain superfamily/Winged helix DNA-binding domain"/>
    <property type="match status" value="1"/>
</dbReference>
<keyword evidence="8" id="KW-0808">Transferase</keyword>
<gene>
    <name evidence="8" type="ORF">EOI86_10715</name>
</gene>
<evidence type="ECO:0000256" key="2">
    <source>
        <dbReference type="ARBA" id="ARBA00022898"/>
    </source>
</evidence>
<dbReference type="CDD" id="cd07377">
    <property type="entry name" value="WHTH_GntR"/>
    <property type="match status" value="1"/>
</dbReference>
<dbReference type="SMART" id="SM00345">
    <property type="entry name" value="HTH_GNTR"/>
    <property type="match status" value="1"/>
</dbReference>
<dbReference type="GO" id="GO:0008483">
    <property type="term" value="F:transaminase activity"/>
    <property type="evidence" value="ECO:0007669"/>
    <property type="project" value="UniProtKB-KW"/>
</dbReference>
<name>A0A437QZ92_9PROT</name>
<dbReference type="InterPro" id="IPR036390">
    <property type="entry name" value="WH_DNA-bd_sf"/>
</dbReference>
<dbReference type="SUPFAM" id="SSF46785">
    <property type="entry name" value="Winged helix' DNA-binding domain"/>
    <property type="match status" value="1"/>
</dbReference>
<dbReference type="GO" id="GO:0030170">
    <property type="term" value="F:pyridoxal phosphate binding"/>
    <property type="evidence" value="ECO:0007669"/>
    <property type="project" value="InterPro"/>
</dbReference>
<comment type="similarity">
    <text evidence="1">In the C-terminal section; belongs to the class-I pyridoxal-phosphate-dependent aminotransferase family.</text>
</comment>
<keyword evidence="5" id="KW-0804">Transcription</keyword>
<dbReference type="Gene3D" id="3.40.640.10">
    <property type="entry name" value="Type I PLP-dependent aspartate aminotransferase-like (Major domain)"/>
    <property type="match status" value="1"/>
</dbReference>
<proteinExistence type="inferred from homology"/>
<keyword evidence="4" id="KW-0238">DNA-binding</keyword>
<dbReference type="InterPro" id="IPR004839">
    <property type="entry name" value="Aminotransferase_I/II_large"/>
</dbReference>
<dbReference type="PROSITE" id="PS50949">
    <property type="entry name" value="HTH_GNTR"/>
    <property type="match status" value="1"/>
</dbReference>
<keyword evidence="8" id="KW-0032">Aminotransferase</keyword>
<dbReference type="GO" id="GO:0003677">
    <property type="term" value="F:DNA binding"/>
    <property type="evidence" value="ECO:0007669"/>
    <property type="project" value="UniProtKB-KW"/>
</dbReference>
<dbReference type="Proteomes" id="UP000287447">
    <property type="component" value="Unassembled WGS sequence"/>
</dbReference>
<dbReference type="EMBL" id="SADE01000001">
    <property type="protein sequence ID" value="RVU39854.1"/>
    <property type="molecule type" value="Genomic_DNA"/>
</dbReference>
<evidence type="ECO:0000256" key="1">
    <source>
        <dbReference type="ARBA" id="ARBA00005384"/>
    </source>
</evidence>
<dbReference type="Pfam" id="PF00392">
    <property type="entry name" value="GntR"/>
    <property type="match status" value="1"/>
</dbReference>
<evidence type="ECO:0000256" key="3">
    <source>
        <dbReference type="ARBA" id="ARBA00023015"/>
    </source>
</evidence>
<evidence type="ECO:0000313" key="8">
    <source>
        <dbReference type="EMBL" id="RVU39854.1"/>
    </source>
</evidence>
<dbReference type="InterPro" id="IPR036388">
    <property type="entry name" value="WH-like_DNA-bd_sf"/>
</dbReference>
<sequence>MQQIIQLDERSPLSNRDQICEAVGSAIAMGTFGEGQKLPSCRTLAKQLKVSRSTVFSAYCNLVELGVLDARDRSGFVVAIGASAYPRDPNTQEGTAHTAPITPPAFTPNTLAPDRSLQHPVDWNDYPYPFIFNQVDPHLFPLEAWRECSRLALSRRTMPEWMADVTEVDSPQLVKQLRQRLLAHRGILADDEEILITMGAQNALSILGLLFAKDRRKIAIEDPGFHEARNAFHITGNDLTAAPVDEDGLIPDAIPKGCKLVFCTPNHHFPTMVTLQLERRHAVLDRAVQDGFYVIEDDYEMELAGGNGVLPPLHSLDRHGSVIHVGSLSKSITPSLRLGFIVAHREIIRQARDVRRLLVRQPPGMIQDTAALFLALGHHDAHIKRLKRRYTRRWQVMQASIDKHLPNFQRPKATGGTSVWLTGKDGFDASAFCDDLKRHGILADKGRTFFLNGDRNNNLRLGFSCIPVNRIDAGIQAVREVYRSFKA</sequence>
<dbReference type="PANTHER" id="PTHR46577:SF1">
    <property type="entry name" value="HTH-TYPE TRANSCRIPTIONAL REGULATORY PROTEIN GABR"/>
    <property type="match status" value="1"/>
</dbReference>
<protein>
    <submittedName>
        <fullName evidence="8">PLP-dependent aminotransferase family protein</fullName>
    </submittedName>
</protein>
<organism evidence="8 9">
    <name type="scientific">Hwanghaeella grinnelliae</name>
    <dbReference type="NCBI Taxonomy" id="2500179"/>
    <lineage>
        <taxon>Bacteria</taxon>
        <taxon>Pseudomonadati</taxon>
        <taxon>Pseudomonadota</taxon>
        <taxon>Alphaproteobacteria</taxon>
        <taxon>Rhodospirillales</taxon>
        <taxon>Rhodospirillaceae</taxon>
        <taxon>Hwanghaeella</taxon>
    </lineage>
</organism>
<evidence type="ECO:0000256" key="4">
    <source>
        <dbReference type="ARBA" id="ARBA00023125"/>
    </source>
</evidence>
<accession>A0A437QZ92</accession>
<feature type="region of interest" description="Disordered" evidence="6">
    <location>
        <begin position="88"/>
        <end position="111"/>
    </location>
</feature>
<keyword evidence="2" id="KW-0663">Pyridoxal phosphate</keyword>
<dbReference type="CDD" id="cd00609">
    <property type="entry name" value="AAT_like"/>
    <property type="match status" value="1"/>
</dbReference>
<dbReference type="PANTHER" id="PTHR46577">
    <property type="entry name" value="HTH-TYPE TRANSCRIPTIONAL REGULATORY PROTEIN GABR"/>
    <property type="match status" value="1"/>
</dbReference>
<dbReference type="GO" id="GO:0003700">
    <property type="term" value="F:DNA-binding transcription factor activity"/>
    <property type="evidence" value="ECO:0007669"/>
    <property type="project" value="InterPro"/>
</dbReference>
<dbReference type="SUPFAM" id="SSF53383">
    <property type="entry name" value="PLP-dependent transferases"/>
    <property type="match status" value="1"/>
</dbReference>
<evidence type="ECO:0000256" key="5">
    <source>
        <dbReference type="ARBA" id="ARBA00023163"/>
    </source>
</evidence>
<evidence type="ECO:0000313" key="9">
    <source>
        <dbReference type="Proteomes" id="UP000287447"/>
    </source>
</evidence>
<dbReference type="InterPro" id="IPR015424">
    <property type="entry name" value="PyrdxlP-dep_Trfase"/>
</dbReference>
<keyword evidence="9" id="KW-1185">Reference proteome</keyword>
<dbReference type="InterPro" id="IPR015421">
    <property type="entry name" value="PyrdxlP-dep_Trfase_major"/>
</dbReference>
<dbReference type="AlphaFoldDB" id="A0A437QZ92"/>